<dbReference type="AlphaFoldDB" id="A0A0D2D9E9"/>
<keyword evidence="3" id="KW-1185">Reference proteome</keyword>
<sequence>MMLCQYCEKPISAAVKALKGTGYEEKIELPLQRSRSSILQSAEEGCFICSRLDLDSERNIEDDFSCEDDESESEIDNSLELTIKTRKESEGYFILNISPSGGRALDLVLAPIPANSADTDTSIKSKSITRAAFSTPRTLELCCGWFRACSESHTKCRELARKPQTFTPHRLVEIFAEGDGKSFSWRIVHPTDTESATYVTLSHCWGKSQRTCLTRSNRCTFAEWVSFSDLPKTYQDAFLIAFSLGVRFIWIDSLCIVQDDDEDWTAQASMMGQVYQGACCNIAATWAKNGDGGCFIQTRTPTLITLDLEPSQPTPYEVFLWTFYYEELVEAPLNQRGWVVQERYLARKQLSFTESGAYWECHELVASERFPTGIPSDLTDFSPYDRSRPPTGKPTLDLSRPSAVREAWAVLVESYSACRLTFVSDKMVALAGLAEAVKEATGDLYLAGMWKNDLESQVSHGRNEAVDWMFQLTNLDESTRQCMVEGVPVEIMWDENLPYRGANPERWASFIKERESNFLCMLVSLQDGLILRRLSDATDDDTYVRMGKFFDWNHKFFDVMCARFNIPPEELLDEGIDLSDVRLTDAVHRVTVV</sequence>
<dbReference type="HOGENOM" id="CLU_460033_0_0_1"/>
<dbReference type="STRING" id="569365.A0A0D2D9E9"/>
<dbReference type="EMBL" id="KN847041">
    <property type="protein sequence ID" value="KIW32349.1"/>
    <property type="molecule type" value="Genomic_DNA"/>
</dbReference>
<dbReference type="VEuPathDB" id="FungiDB:PV07_03902"/>
<dbReference type="OrthoDB" id="4121234at2759"/>
<organism evidence="2 3">
    <name type="scientific">Cladophialophora immunda</name>
    <dbReference type="NCBI Taxonomy" id="569365"/>
    <lineage>
        <taxon>Eukaryota</taxon>
        <taxon>Fungi</taxon>
        <taxon>Dikarya</taxon>
        <taxon>Ascomycota</taxon>
        <taxon>Pezizomycotina</taxon>
        <taxon>Eurotiomycetes</taxon>
        <taxon>Chaetothyriomycetidae</taxon>
        <taxon>Chaetothyriales</taxon>
        <taxon>Herpotrichiellaceae</taxon>
        <taxon>Cladophialophora</taxon>
    </lineage>
</organism>
<protein>
    <recommendedName>
        <fullName evidence="1">Heterokaryon incompatibility domain-containing protein</fullName>
    </recommendedName>
</protein>
<name>A0A0D2D9E9_9EURO</name>
<evidence type="ECO:0000259" key="1">
    <source>
        <dbReference type="Pfam" id="PF06985"/>
    </source>
</evidence>
<dbReference type="Pfam" id="PF06985">
    <property type="entry name" value="HET"/>
    <property type="match status" value="1"/>
</dbReference>
<evidence type="ECO:0000313" key="2">
    <source>
        <dbReference type="EMBL" id="KIW32349.1"/>
    </source>
</evidence>
<accession>A0A0D2D9E9</accession>
<dbReference type="RefSeq" id="XP_016252565.1">
    <property type="nucleotide sequence ID" value="XM_016390663.1"/>
</dbReference>
<proteinExistence type="predicted"/>
<dbReference type="PANTHER" id="PTHR33112">
    <property type="entry name" value="DOMAIN PROTEIN, PUTATIVE-RELATED"/>
    <property type="match status" value="1"/>
</dbReference>
<feature type="domain" description="Heterokaryon incompatibility" evidence="1">
    <location>
        <begin position="198"/>
        <end position="342"/>
    </location>
</feature>
<dbReference type="InterPro" id="IPR010730">
    <property type="entry name" value="HET"/>
</dbReference>
<evidence type="ECO:0000313" key="3">
    <source>
        <dbReference type="Proteomes" id="UP000054466"/>
    </source>
</evidence>
<dbReference type="PANTHER" id="PTHR33112:SF10">
    <property type="entry name" value="TOL"/>
    <property type="match status" value="1"/>
</dbReference>
<reference evidence="2 3" key="1">
    <citation type="submission" date="2015-01" db="EMBL/GenBank/DDBJ databases">
        <title>The Genome Sequence of Cladophialophora immunda CBS83496.</title>
        <authorList>
            <consortium name="The Broad Institute Genomics Platform"/>
            <person name="Cuomo C."/>
            <person name="de Hoog S."/>
            <person name="Gorbushina A."/>
            <person name="Stielow B."/>
            <person name="Teixiera M."/>
            <person name="Abouelleil A."/>
            <person name="Chapman S.B."/>
            <person name="Priest M."/>
            <person name="Young S.K."/>
            <person name="Wortman J."/>
            <person name="Nusbaum C."/>
            <person name="Birren B."/>
        </authorList>
    </citation>
    <scope>NUCLEOTIDE SEQUENCE [LARGE SCALE GENOMIC DNA]</scope>
    <source>
        <strain evidence="2 3">CBS 83496</strain>
    </source>
</reference>
<dbReference type="GeneID" id="27343096"/>
<gene>
    <name evidence="2" type="ORF">PV07_03902</name>
</gene>
<dbReference type="Proteomes" id="UP000054466">
    <property type="component" value="Unassembled WGS sequence"/>
</dbReference>